<dbReference type="EMBL" id="KN833804">
    <property type="protein sequence ID" value="KIK18483.1"/>
    <property type="molecule type" value="Genomic_DNA"/>
</dbReference>
<keyword evidence="7" id="KW-1185">Reference proteome</keyword>
<protein>
    <recommendedName>
        <fullName evidence="5">IRG-type G domain-containing protein</fullName>
    </recommendedName>
</protein>
<dbReference type="PANTHER" id="PTHR32341:SF10">
    <property type="entry name" value="INTERFERON-INDUCIBLE GTPASE 5"/>
    <property type="match status" value="1"/>
</dbReference>
<evidence type="ECO:0000259" key="5">
    <source>
        <dbReference type="PROSITE" id="PS51716"/>
    </source>
</evidence>
<dbReference type="OrthoDB" id="2691016at2759"/>
<dbReference type="InterPro" id="IPR027417">
    <property type="entry name" value="P-loop_NTPase"/>
</dbReference>
<dbReference type="GO" id="GO:0005525">
    <property type="term" value="F:GTP binding"/>
    <property type="evidence" value="ECO:0007669"/>
    <property type="project" value="UniProtKB-KW"/>
</dbReference>
<keyword evidence="2" id="KW-0547">Nucleotide-binding</keyword>
<accession>A0A0C9ZEV6</accession>
<dbReference type="HOGENOM" id="CLU_107253_0_0_1"/>
<evidence type="ECO:0000256" key="1">
    <source>
        <dbReference type="ARBA" id="ARBA00005429"/>
    </source>
</evidence>
<reference evidence="6 7" key="1">
    <citation type="submission" date="2014-04" db="EMBL/GenBank/DDBJ databases">
        <authorList>
            <consortium name="DOE Joint Genome Institute"/>
            <person name="Kuo A."/>
            <person name="Kohler A."/>
            <person name="Costa M.D."/>
            <person name="Nagy L.G."/>
            <person name="Floudas D."/>
            <person name="Copeland A."/>
            <person name="Barry K.W."/>
            <person name="Cichocki N."/>
            <person name="Veneault-Fourrey C."/>
            <person name="LaButti K."/>
            <person name="Lindquist E.A."/>
            <person name="Lipzen A."/>
            <person name="Lundell T."/>
            <person name="Morin E."/>
            <person name="Murat C."/>
            <person name="Sun H."/>
            <person name="Tunlid A."/>
            <person name="Henrissat B."/>
            <person name="Grigoriev I.V."/>
            <person name="Hibbett D.S."/>
            <person name="Martin F."/>
            <person name="Nordberg H.P."/>
            <person name="Cantor M.N."/>
            <person name="Hua S.X."/>
        </authorList>
    </citation>
    <scope>NUCLEOTIDE SEQUENCE [LARGE SCALE GENOMIC DNA]</scope>
    <source>
        <strain evidence="6 7">441</strain>
    </source>
</reference>
<sequence length="178" mass="19729">MAAQAAAEKAAREAAEYAHAAREVQEAEECLQRGIQPVIIPMLDEIATVKTRVQYEQGHFHFAIAGVAGSGKSSLINATRGVENRNQDAAETGVVETTVTTGRYPDPNPDLPFGLFVFDCVIVLFDNRFTETDIAILTNCRRFQIPTYIISSKADVHIRNIIYKDGYDNDRDDVTVHE</sequence>
<reference evidence="7" key="2">
    <citation type="submission" date="2015-01" db="EMBL/GenBank/DDBJ databases">
        <title>Evolutionary Origins and Diversification of the Mycorrhizal Mutualists.</title>
        <authorList>
            <consortium name="DOE Joint Genome Institute"/>
            <consortium name="Mycorrhizal Genomics Consortium"/>
            <person name="Kohler A."/>
            <person name="Kuo A."/>
            <person name="Nagy L.G."/>
            <person name="Floudas D."/>
            <person name="Copeland A."/>
            <person name="Barry K.W."/>
            <person name="Cichocki N."/>
            <person name="Veneault-Fourrey C."/>
            <person name="LaButti K."/>
            <person name="Lindquist E.A."/>
            <person name="Lipzen A."/>
            <person name="Lundell T."/>
            <person name="Morin E."/>
            <person name="Murat C."/>
            <person name="Riley R."/>
            <person name="Ohm R."/>
            <person name="Sun H."/>
            <person name="Tunlid A."/>
            <person name="Henrissat B."/>
            <person name="Grigoriev I.V."/>
            <person name="Hibbett D.S."/>
            <person name="Martin F."/>
        </authorList>
    </citation>
    <scope>NUCLEOTIDE SEQUENCE [LARGE SCALE GENOMIC DNA]</scope>
    <source>
        <strain evidence="7">441</strain>
    </source>
</reference>
<dbReference type="Gene3D" id="3.40.50.300">
    <property type="entry name" value="P-loop containing nucleotide triphosphate hydrolases"/>
    <property type="match status" value="2"/>
</dbReference>
<keyword evidence="3" id="KW-0378">Hydrolase</keyword>
<dbReference type="Pfam" id="PF05049">
    <property type="entry name" value="IIGP"/>
    <property type="match status" value="1"/>
</dbReference>
<dbReference type="AlphaFoldDB" id="A0A0C9ZEV6"/>
<gene>
    <name evidence="6" type="ORF">PISMIDRAFT_14329</name>
</gene>
<keyword evidence="4" id="KW-0342">GTP-binding</keyword>
<dbReference type="InterPro" id="IPR030385">
    <property type="entry name" value="G_IRG_dom"/>
</dbReference>
<evidence type="ECO:0000256" key="2">
    <source>
        <dbReference type="ARBA" id="ARBA00022741"/>
    </source>
</evidence>
<evidence type="ECO:0000313" key="7">
    <source>
        <dbReference type="Proteomes" id="UP000054018"/>
    </source>
</evidence>
<proteinExistence type="inferred from homology"/>
<dbReference type="InterPro" id="IPR051515">
    <property type="entry name" value="IRG"/>
</dbReference>
<dbReference type="SUPFAM" id="SSF52540">
    <property type="entry name" value="P-loop containing nucleoside triphosphate hydrolases"/>
    <property type="match status" value="1"/>
</dbReference>
<dbReference type="PROSITE" id="PS51716">
    <property type="entry name" value="G_IRG"/>
    <property type="match status" value="1"/>
</dbReference>
<feature type="domain" description="IRG-type G" evidence="5">
    <location>
        <begin position="58"/>
        <end position="178"/>
    </location>
</feature>
<comment type="similarity">
    <text evidence="1">Belongs to the TRAFAC class dynamin-like GTPase superfamily. IRG family.</text>
</comment>
<name>A0A0C9ZEV6_9AGAM</name>
<dbReference type="InterPro" id="IPR007743">
    <property type="entry name" value="Immunity-related_GTPase-like"/>
</dbReference>
<evidence type="ECO:0000256" key="4">
    <source>
        <dbReference type="ARBA" id="ARBA00023134"/>
    </source>
</evidence>
<dbReference type="Proteomes" id="UP000054018">
    <property type="component" value="Unassembled WGS sequence"/>
</dbReference>
<evidence type="ECO:0000313" key="6">
    <source>
        <dbReference type="EMBL" id="KIK18483.1"/>
    </source>
</evidence>
<evidence type="ECO:0000256" key="3">
    <source>
        <dbReference type="ARBA" id="ARBA00022801"/>
    </source>
</evidence>
<dbReference type="GO" id="GO:0016787">
    <property type="term" value="F:hydrolase activity"/>
    <property type="evidence" value="ECO:0007669"/>
    <property type="project" value="UniProtKB-KW"/>
</dbReference>
<dbReference type="STRING" id="765257.A0A0C9ZEV6"/>
<organism evidence="6 7">
    <name type="scientific">Pisolithus microcarpus 441</name>
    <dbReference type="NCBI Taxonomy" id="765257"/>
    <lineage>
        <taxon>Eukaryota</taxon>
        <taxon>Fungi</taxon>
        <taxon>Dikarya</taxon>
        <taxon>Basidiomycota</taxon>
        <taxon>Agaricomycotina</taxon>
        <taxon>Agaricomycetes</taxon>
        <taxon>Agaricomycetidae</taxon>
        <taxon>Boletales</taxon>
        <taxon>Sclerodermatineae</taxon>
        <taxon>Pisolithaceae</taxon>
        <taxon>Pisolithus</taxon>
    </lineage>
</organism>
<dbReference type="PANTHER" id="PTHR32341">
    <property type="entry name" value="INTERFERON-INDUCIBLE GTPASE"/>
    <property type="match status" value="1"/>
</dbReference>
<dbReference type="GO" id="GO:0016020">
    <property type="term" value="C:membrane"/>
    <property type="evidence" value="ECO:0007669"/>
    <property type="project" value="InterPro"/>
</dbReference>